<evidence type="ECO:0000313" key="3">
    <source>
        <dbReference type="Proteomes" id="UP000321337"/>
    </source>
</evidence>
<sequence>MAAKMEEGMNIRRIVLDVDKAISKPAVTELAEAICRVEGVEAVNITVTEIDIETVGFNVTIEGENISYPDLVQAIEHTGAAVHSIDQLVAGSRIVEEIKRGRT</sequence>
<keyword evidence="3" id="KW-1185">Reference proteome</keyword>
<dbReference type="Gene3D" id="3.30.70.1340">
    <property type="entry name" value="MTH889-like domain"/>
    <property type="match status" value="1"/>
</dbReference>
<accession>A0A512LAN4</accession>
<dbReference type="InterPro" id="IPR003831">
    <property type="entry name" value="DUF211"/>
</dbReference>
<organism evidence="2 3">
    <name type="scientific">Sulfuriferula plumbiphila</name>
    <dbReference type="NCBI Taxonomy" id="171865"/>
    <lineage>
        <taxon>Bacteria</taxon>
        <taxon>Pseudomonadati</taxon>
        <taxon>Pseudomonadota</taxon>
        <taxon>Betaproteobacteria</taxon>
        <taxon>Nitrosomonadales</taxon>
        <taxon>Sulfuricellaceae</taxon>
        <taxon>Sulfuriferula</taxon>
    </lineage>
</organism>
<dbReference type="PANTHER" id="PTHR42240">
    <property type="entry name" value="DUF211 DOMAIN-CONTAINING PROTEIN"/>
    <property type="match status" value="1"/>
</dbReference>
<dbReference type="InterPro" id="IPR031158">
    <property type="entry name" value="GH10_AS"/>
</dbReference>
<comment type="caution">
    <text evidence="2">The sequence shown here is derived from an EMBL/GenBank/DDBJ whole genome shotgun (WGS) entry which is preliminary data.</text>
</comment>
<gene>
    <name evidence="2" type="ORF">TPL01_26500</name>
</gene>
<name>A0A512LAN4_9PROT</name>
<protein>
    <recommendedName>
        <fullName evidence="4">DUF211 domain-containing protein</fullName>
    </recommendedName>
</protein>
<dbReference type="SUPFAM" id="SSF160363">
    <property type="entry name" value="MTH889-like"/>
    <property type="match status" value="1"/>
</dbReference>
<dbReference type="EMBL" id="BKAD01000030">
    <property type="protein sequence ID" value="GEP31512.1"/>
    <property type="molecule type" value="Genomic_DNA"/>
</dbReference>
<reference evidence="2 3" key="1">
    <citation type="submission" date="2019-07" db="EMBL/GenBank/DDBJ databases">
        <title>Whole genome shotgun sequence of Thiobacillus plumbophilus NBRC 107929.</title>
        <authorList>
            <person name="Hosoyama A."/>
            <person name="Uohara A."/>
            <person name="Ohji S."/>
            <person name="Ichikawa N."/>
        </authorList>
    </citation>
    <scope>NUCLEOTIDE SEQUENCE [LARGE SCALE GENOMIC DNA]</scope>
    <source>
        <strain evidence="2 3">NBRC 107929</strain>
    </source>
</reference>
<dbReference type="PROSITE" id="PS00591">
    <property type="entry name" value="GH10_1"/>
    <property type="match status" value="1"/>
</dbReference>
<dbReference type="AlphaFoldDB" id="A0A512LAN4"/>
<dbReference type="PANTHER" id="PTHR42240:SF1">
    <property type="entry name" value="DUF211 DOMAIN-CONTAINING PROTEIN"/>
    <property type="match status" value="1"/>
</dbReference>
<dbReference type="InterPro" id="IPR023129">
    <property type="entry name" value="MTH889-like_dom_sf"/>
</dbReference>
<dbReference type="Proteomes" id="UP000321337">
    <property type="component" value="Unassembled WGS sequence"/>
</dbReference>
<evidence type="ECO:0000313" key="2">
    <source>
        <dbReference type="EMBL" id="GEP31512.1"/>
    </source>
</evidence>
<evidence type="ECO:0000256" key="1">
    <source>
        <dbReference type="PROSITE-ProRule" id="PRU10061"/>
    </source>
</evidence>
<evidence type="ECO:0008006" key="4">
    <source>
        <dbReference type="Google" id="ProtNLM"/>
    </source>
</evidence>
<dbReference type="Pfam" id="PF02680">
    <property type="entry name" value="DUF211"/>
    <property type="match status" value="1"/>
</dbReference>
<proteinExistence type="predicted"/>
<feature type="active site" description="Nucleophile" evidence="1">
    <location>
        <position position="49"/>
    </location>
</feature>